<sequence length="249" mass="27188">MRNLRVTATRYGLALAALFAAALPAIAQEQAPSDTTSPLLPLARQIPGADPMLGVPVGVLTVLSLADLPPWQRRMMAAELEADRRGFKAVPEATIADELASFLDFLKAPEALANGGYPSIARTGHSELGQWTLLGWIPGLREERGTRLISITRVFQRPDKVIAMLEEFHYRETRGGAVVMVDELINARVGPHPARLVISKTPSGLSRSTLIWVSPQAKFDLSVFDDVDHPADPAWDRAWLIRLAETLGT</sequence>
<reference evidence="1" key="1">
    <citation type="submission" date="2016-10" db="EMBL/GenBank/DDBJ databases">
        <title>Sequence of Gallionella enrichment culture.</title>
        <authorList>
            <person name="Poehlein A."/>
            <person name="Muehling M."/>
            <person name="Daniel R."/>
        </authorList>
    </citation>
    <scope>NUCLEOTIDE SEQUENCE</scope>
</reference>
<name>A0A1J5Q5A1_9ZZZZ</name>
<proteinExistence type="predicted"/>
<comment type="caution">
    <text evidence="1">The sequence shown here is derived from an EMBL/GenBank/DDBJ whole genome shotgun (WGS) entry which is preliminary data.</text>
</comment>
<gene>
    <name evidence="1" type="ORF">GALL_394050</name>
</gene>
<dbReference type="EMBL" id="MLJW01001316">
    <property type="protein sequence ID" value="OIQ78881.1"/>
    <property type="molecule type" value="Genomic_DNA"/>
</dbReference>
<protein>
    <submittedName>
        <fullName evidence="1">Uncharacterized protein</fullName>
    </submittedName>
</protein>
<organism evidence="1">
    <name type="scientific">mine drainage metagenome</name>
    <dbReference type="NCBI Taxonomy" id="410659"/>
    <lineage>
        <taxon>unclassified sequences</taxon>
        <taxon>metagenomes</taxon>
        <taxon>ecological metagenomes</taxon>
    </lineage>
</organism>
<evidence type="ECO:0000313" key="1">
    <source>
        <dbReference type="EMBL" id="OIQ78881.1"/>
    </source>
</evidence>
<accession>A0A1J5Q5A1</accession>
<dbReference type="AlphaFoldDB" id="A0A1J5Q5A1"/>